<evidence type="ECO:0000256" key="1">
    <source>
        <dbReference type="SAM" id="Phobius"/>
    </source>
</evidence>
<keyword evidence="1" id="KW-0812">Transmembrane</keyword>
<organism evidence="2 3">
    <name type="scientific">Geomonas terrae</name>
    <dbReference type="NCBI Taxonomy" id="2562681"/>
    <lineage>
        <taxon>Bacteria</taxon>
        <taxon>Pseudomonadati</taxon>
        <taxon>Thermodesulfobacteriota</taxon>
        <taxon>Desulfuromonadia</taxon>
        <taxon>Geobacterales</taxon>
        <taxon>Geobacteraceae</taxon>
        <taxon>Geomonas</taxon>
    </lineage>
</organism>
<protein>
    <submittedName>
        <fullName evidence="2">Uncharacterized protein</fullName>
    </submittedName>
</protein>
<sequence>MSGEHYFSIVIVVFVVVMCACMFVVVLDWLIKLTDGLKYFHKGIFTTCRTCLMSIPLTIKLIKLSFFFAFRGKITVRASTYLIMLSLPDATPESANKLALSIDTYAAKELLPGTLSHLNEMFNGSHLALISEARLRGFHG</sequence>
<evidence type="ECO:0000313" key="3">
    <source>
        <dbReference type="Proteomes" id="UP000306416"/>
    </source>
</evidence>
<dbReference type="EMBL" id="SRSC01000005">
    <property type="protein sequence ID" value="TGU70314.1"/>
    <property type="molecule type" value="Genomic_DNA"/>
</dbReference>
<accession>A0A4S1CAH8</accession>
<dbReference type="RefSeq" id="WP_135872750.1">
    <property type="nucleotide sequence ID" value="NZ_SRSC01000005.1"/>
</dbReference>
<dbReference type="Proteomes" id="UP000306416">
    <property type="component" value="Unassembled WGS sequence"/>
</dbReference>
<gene>
    <name evidence="2" type="ORF">E4633_19190</name>
</gene>
<name>A0A4S1CAH8_9BACT</name>
<comment type="caution">
    <text evidence="2">The sequence shown here is derived from an EMBL/GenBank/DDBJ whole genome shotgun (WGS) entry which is preliminary data.</text>
</comment>
<keyword evidence="1" id="KW-1133">Transmembrane helix</keyword>
<dbReference type="AlphaFoldDB" id="A0A4S1CAH8"/>
<keyword evidence="1" id="KW-0472">Membrane</keyword>
<evidence type="ECO:0000313" key="2">
    <source>
        <dbReference type="EMBL" id="TGU70314.1"/>
    </source>
</evidence>
<feature type="transmembrane region" description="Helical" evidence="1">
    <location>
        <begin position="6"/>
        <end position="31"/>
    </location>
</feature>
<reference evidence="2 3" key="1">
    <citation type="submission" date="2019-04" db="EMBL/GenBank/DDBJ databases">
        <title>Geobacter oryzae sp. nov., ferric-reducing bacteria isolated from paddy soil.</title>
        <authorList>
            <person name="Xu Z."/>
            <person name="Masuda Y."/>
            <person name="Itoh H."/>
            <person name="Senoo K."/>
        </authorList>
    </citation>
    <scope>NUCLEOTIDE SEQUENCE [LARGE SCALE GENOMIC DNA]</scope>
    <source>
        <strain evidence="2 3">Red111</strain>
    </source>
</reference>
<proteinExistence type="predicted"/>
<keyword evidence="3" id="KW-1185">Reference proteome</keyword>